<comment type="similarity">
    <text evidence="1">Belongs to the ETF alpha-subunit/FixB family.</text>
</comment>
<dbReference type="CDD" id="cd02209">
    <property type="entry name" value="cupin_XRE_C"/>
    <property type="match status" value="1"/>
</dbReference>
<dbReference type="InterPro" id="IPR010982">
    <property type="entry name" value="Lambda_DNA-bd_dom_sf"/>
</dbReference>
<sequence length="544" mass="58376">MTTGEIWVYGDLRTARRWEDSRKVMGKALALAREADAAVAMVLIGAGDDPPAADDPAMDLSACVSVAEAARQAVAAGARTVYCLSAGELAVPRSDLYAEVLARWVADRRPWLILLPLNDFGRELAAIGAQQCRAGMIADCAELTVQNEGFVGRCPAWGGQVVADIALAEGWSTAFVTVQPHGAAAPAEQADHPGHIETIAVQPVTDARGLRLVRRVLEPAAARRLEDAHTVVVGGAGLGDMQGFGLVRELAAALGGEVGATRPPVLYHWVAEERLIGQTGKSVRPKLLISAGTSGAIQYTAGIMAAETIVAINRDPSAPIFQVADIGIVADAKTLLPLLNQRAKQSTMRRLADAACAIEDATGAQEPPGGFGALVRQLREARQWPVEELARSTAQTPEFIHKVENDQLAPPVSFILGMAQAMGVDPGTFLRKETRAAIRDRRAQAYHQRTQAYSYTTLTPEAASSHLRAFMITIEAQHDHKPVAYKHEGEEFIFVMEGDLQLTLGSKSHKLKPGESIHFNSDVPHKLKSLSNEPTRCLVVLYTV</sequence>
<dbReference type="Gene3D" id="3.40.50.1220">
    <property type="entry name" value="TPP-binding domain"/>
    <property type="match status" value="1"/>
</dbReference>
<evidence type="ECO:0000313" key="4">
    <source>
        <dbReference type="EMBL" id="MCJ8500928.1"/>
    </source>
</evidence>
<dbReference type="AlphaFoldDB" id="A0AA41R3Z4"/>
<dbReference type="PANTHER" id="PTHR43153:SF1">
    <property type="entry name" value="ELECTRON TRANSFER FLAVOPROTEIN SUBUNIT ALPHA, MITOCHONDRIAL"/>
    <property type="match status" value="1"/>
</dbReference>
<dbReference type="CDD" id="cd00093">
    <property type="entry name" value="HTH_XRE"/>
    <property type="match status" value="1"/>
</dbReference>
<dbReference type="InterPro" id="IPR001308">
    <property type="entry name" value="ETF_a/FixB"/>
</dbReference>
<dbReference type="Pfam" id="PF01012">
    <property type="entry name" value="ETF"/>
    <property type="match status" value="1"/>
</dbReference>
<dbReference type="Gene3D" id="2.60.120.10">
    <property type="entry name" value="Jelly Rolls"/>
    <property type="match status" value="1"/>
</dbReference>
<dbReference type="EMBL" id="JALJRB010000009">
    <property type="protein sequence ID" value="MCJ8500928.1"/>
    <property type="molecule type" value="Genomic_DNA"/>
</dbReference>
<organism evidence="4 5">
    <name type="scientific">Desulfatitalea alkaliphila</name>
    <dbReference type="NCBI Taxonomy" id="2929485"/>
    <lineage>
        <taxon>Bacteria</taxon>
        <taxon>Pseudomonadati</taxon>
        <taxon>Thermodesulfobacteriota</taxon>
        <taxon>Desulfobacteria</taxon>
        <taxon>Desulfobacterales</taxon>
        <taxon>Desulfosarcinaceae</taxon>
        <taxon>Desulfatitalea</taxon>
    </lineage>
</organism>
<protein>
    <submittedName>
        <fullName evidence="4">FAD-binding protein</fullName>
    </submittedName>
</protein>
<dbReference type="InterPro" id="IPR013096">
    <property type="entry name" value="Cupin_2"/>
</dbReference>
<dbReference type="Gene3D" id="3.40.50.620">
    <property type="entry name" value="HUPs"/>
    <property type="match status" value="1"/>
</dbReference>
<dbReference type="InterPro" id="IPR029035">
    <property type="entry name" value="DHS-like_NAD/FAD-binding_dom"/>
</dbReference>
<dbReference type="SMART" id="SM00530">
    <property type="entry name" value="HTH_XRE"/>
    <property type="match status" value="1"/>
</dbReference>
<evidence type="ECO:0000313" key="5">
    <source>
        <dbReference type="Proteomes" id="UP001165427"/>
    </source>
</evidence>
<dbReference type="Pfam" id="PF07883">
    <property type="entry name" value="Cupin_2"/>
    <property type="match status" value="1"/>
</dbReference>
<dbReference type="GO" id="GO:0003677">
    <property type="term" value="F:DNA binding"/>
    <property type="evidence" value="ECO:0007669"/>
    <property type="project" value="InterPro"/>
</dbReference>
<comment type="caution">
    <text evidence="4">The sequence shown here is derived from an EMBL/GenBank/DDBJ whole genome shotgun (WGS) entry which is preliminary data.</text>
</comment>
<dbReference type="InterPro" id="IPR014729">
    <property type="entry name" value="Rossmann-like_a/b/a_fold"/>
</dbReference>
<name>A0AA41R3Z4_9BACT</name>
<reference evidence="4" key="1">
    <citation type="submission" date="2022-04" db="EMBL/GenBank/DDBJ databases">
        <title>Desulfatitalea alkaliphila sp. nov., a novel anaerobic sulfate-reducing bacterium isolated from terrestrial mud volcano, Taman Peninsula, Russia.</title>
        <authorList>
            <person name="Khomyakova M.A."/>
            <person name="Merkel A.Y."/>
            <person name="Slobodkin A.I."/>
        </authorList>
    </citation>
    <scope>NUCLEOTIDE SEQUENCE</scope>
    <source>
        <strain evidence="4">M08but</strain>
    </source>
</reference>
<dbReference type="RefSeq" id="WP_246906763.1">
    <property type="nucleotide sequence ID" value="NZ_JALJRB010000009.1"/>
</dbReference>
<dbReference type="InterPro" id="IPR014730">
    <property type="entry name" value="ETF_a/b_N"/>
</dbReference>
<dbReference type="GO" id="GO:0033539">
    <property type="term" value="P:fatty acid beta-oxidation using acyl-CoA dehydrogenase"/>
    <property type="evidence" value="ECO:0007669"/>
    <property type="project" value="TreeGrafter"/>
</dbReference>
<dbReference type="Gene3D" id="1.10.260.40">
    <property type="entry name" value="lambda repressor-like DNA-binding domains"/>
    <property type="match status" value="1"/>
</dbReference>
<gene>
    <name evidence="4" type="ORF">MRX98_10125</name>
</gene>
<evidence type="ECO:0000259" key="3">
    <source>
        <dbReference type="PROSITE" id="PS50943"/>
    </source>
</evidence>
<dbReference type="SMART" id="SM00893">
    <property type="entry name" value="ETF"/>
    <property type="match status" value="1"/>
</dbReference>
<dbReference type="InterPro" id="IPR014710">
    <property type="entry name" value="RmlC-like_jellyroll"/>
</dbReference>
<feature type="domain" description="HTH cro/C1-type" evidence="3">
    <location>
        <begin position="375"/>
        <end position="429"/>
    </location>
</feature>
<dbReference type="PANTHER" id="PTHR43153">
    <property type="entry name" value="ELECTRON TRANSFER FLAVOPROTEIN ALPHA"/>
    <property type="match status" value="1"/>
</dbReference>
<keyword evidence="5" id="KW-1185">Reference proteome</keyword>
<accession>A0AA41R3Z4</accession>
<dbReference type="GO" id="GO:0050660">
    <property type="term" value="F:flavin adenine dinucleotide binding"/>
    <property type="evidence" value="ECO:0007669"/>
    <property type="project" value="InterPro"/>
</dbReference>
<dbReference type="SUPFAM" id="SSF51182">
    <property type="entry name" value="RmlC-like cupins"/>
    <property type="match status" value="1"/>
</dbReference>
<dbReference type="Proteomes" id="UP001165427">
    <property type="component" value="Unassembled WGS sequence"/>
</dbReference>
<keyword evidence="2" id="KW-0813">Transport</keyword>
<dbReference type="SUPFAM" id="SSF52467">
    <property type="entry name" value="DHS-like NAD/FAD-binding domain"/>
    <property type="match status" value="1"/>
</dbReference>
<evidence type="ECO:0000256" key="1">
    <source>
        <dbReference type="ARBA" id="ARBA00005817"/>
    </source>
</evidence>
<dbReference type="GO" id="GO:0009055">
    <property type="term" value="F:electron transfer activity"/>
    <property type="evidence" value="ECO:0007669"/>
    <property type="project" value="InterPro"/>
</dbReference>
<dbReference type="SUPFAM" id="SSF52402">
    <property type="entry name" value="Adenine nucleotide alpha hydrolases-like"/>
    <property type="match status" value="1"/>
</dbReference>
<dbReference type="PROSITE" id="PS50943">
    <property type="entry name" value="HTH_CROC1"/>
    <property type="match status" value="1"/>
</dbReference>
<proteinExistence type="inferred from homology"/>
<dbReference type="SUPFAM" id="SSF47413">
    <property type="entry name" value="lambda repressor-like DNA-binding domains"/>
    <property type="match status" value="1"/>
</dbReference>
<dbReference type="Pfam" id="PF13560">
    <property type="entry name" value="HTH_31"/>
    <property type="match status" value="1"/>
</dbReference>
<evidence type="ECO:0000256" key="2">
    <source>
        <dbReference type="ARBA" id="ARBA00022982"/>
    </source>
</evidence>
<dbReference type="InterPro" id="IPR011051">
    <property type="entry name" value="RmlC_Cupin_sf"/>
</dbReference>
<dbReference type="InterPro" id="IPR014731">
    <property type="entry name" value="ETF_asu_C"/>
</dbReference>
<keyword evidence="2" id="KW-0249">Electron transport</keyword>
<dbReference type="Pfam" id="PF00766">
    <property type="entry name" value="ETF_alpha"/>
    <property type="match status" value="1"/>
</dbReference>
<dbReference type="InterPro" id="IPR001387">
    <property type="entry name" value="Cro/C1-type_HTH"/>
</dbReference>